<dbReference type="Gene3D" id="1.10.10.10">
    <property type="entry name" value="Winged helix-like DNA-binding domain superfamily/Winged helix DNA-binding domain"/>
    <property type="match status" value="1"/>
</dbReference>
<organism evidence="1 2">
    <name type="scientific">Pseudaquabacterium pictum</name>
    <dbReference type="NCBI Taxonomy" id="2315236"/>
    <lineage>
        <taxon>Bacteria</taxon>
        <taxon>Pseudomonadati</taxon>
        <taxon>Pseudomonadota</taxon>
        <taxon>Betaproteobacteria</taxon>
        <taxon>Burkholderiales</taxon>
        <taxon>Sphaerotilaceae</taxon>
        <taxon>Pseudaquabacterium</taxon>
    </lineage>
</organism>
<dbReference type="AlphaFoldDB" id="A0A480B1C7"/>
<dbReference type="Proteomes" id="UP000301751">
    <property type="component" value="Unassembled WGS sequence"/>
</dbReference>
<comment type="caution">
    <text evidence="1">The sequence shown here is derived from an EMBL/GenBank/DDBJ whole genome shotgun (WGS) entry which is preliminary data.</text>
</comment>
<name>A0A480B1C7_9BURK</name>
<reference evidence="2" key="1">
    <citation type="submission" date="2019-03" db="EMBL/GenBank/DDBJ databases">
        <title>Aquabacterium pictum sp.nov., the first bacteriochlorophyll a-containing freshwater bacterium in the genus Aquabacterium of the class Betaproteobacteria.</title>
        <authorList>
            <person name="Hirose S."/>
            <person name="Tank M."/>
            <person name="Hara E."/>
            <person name="Tamaki H."/>
            <person name="Takaichi S."/>
            <person name="Haruta S."/>
            <person name="Hanada S."/>
        </authorList>
    </citation>
    <scope>NUCLEOTIDE SEQUENCE [LARGE SCALE GENOMIC DNA]</scope>
    <source>
        <strain evidence="2">W35</strain>
    </source>
</reference>
<dbReference type="SUPFAM" id="SSF46785">
    <property type="entry name" value="Winged helix' DNA-binding domain"/>
    <property type="match status" value="1"/>
</dbReference>
<proteinExistence type="predicted"/>
<accession>A0A480B1C7</accession>
<dbReference type="InterPro" id="IPR036388">
    <property type="entry name" value="WH-like_DNA-bd_sf"/>
</dbReference>
<protein>
    <submittedName>
        <fullName evidence="1">Replication protein</fullName>
    </submittedName>
</protein>
<dbReference type="OrthoDB" id="1522717at2"/>
<evidence type="ECO:0000313" key="2">
    <source>
        <dbReference type="Proteomes" id="UP000301751"/>
    </source>
</evidence>
<dbReference type="InterPro" id="IPR036390">
    <property type="entry name" value="WH_DNA-bd_sf"/>
</dbReference>
<gene>
    <name evidence="1" type="ORF">AQPW35_47360</name>
</gene>
<keyword evidence="2" id="KW-1185">Reference proteome</keyword>
<dbReference type="EMBL" id="BJCL01000018">
    <property type="protein sequence ID" value="GCL65655.1"/>
    <property type="molecule type" value="Genomic_DNA"/>
</dbReference>
<evidence type="ECO:0000313" key="1">
    <source>
        <dbReference type="EMBL" id="GCL65655.1"/>
    </source>
</evidence>
<sequence length="466" mass="52248">MSTVRKVVPTAAHPKVSRSDWTLSKSVFALAIEPLTIAFTTTGRKAYDVMLWIAQRHPATPDGGYSSPVSDILRGYGSSTKASERVQRYIEQMVQTTVVWRPLAASDSGTLHLEGFEPAASPAVKDEARTFPLLAEARLYIRGGEAWVTWYYPPSIKEQLLSPERWAQIELKSIARLSTYTGVALYEICARYKDSPGGLTSKHDPDFWTRVLREGGGSKPREFRKFKNELLMPAIAQINEVTEIFIEPIEHGNKLEQRTLQFRVFRKTKEIERVPDAADVTLVLRAAKMGVRESDLDALTLKYGALKVTEGLDAMEAQINDTSETKILNRGAYLKAVLTNRFPDGGVPEPLSAEELRPLQKVDPRVEQQALIDAWRANRQKQIRAEFTALPEGEKVRWIDQAAPTILQSALSTPGVRRRVAEHDWESPLISRVVLDVYATARHGAGWKDPSEIDLVMFSVAEARQK</sequence>